<dbReference type="Proteomes" id="UP000246005">
    <property type="component" value="Unassembled WGS sequence"/>
</dbReference>
<feature type="region of interest" description="Disordered" evidence="1">
    <location>
        <begin position="1"/>
        <end position="25"/>
    </location>
</feature>
<gene>
    <name evidence="2" type="ORF">C8D88_1246</name>
</gene>
<protein>
    <submittedName>
        <fullName evidence="2">Uncharacterized protein</fullName>
    </submittedName>
</protein>
<feature type="compositionally biased region" description="Basic and acidic residues" evidence="1">
    <location>
        <begin position="15"/>
        <end position="25"/>
    </location>
</feature>
<dbReference type="AlphaFoldDB" id="A0A316HHM6"/>
<dbReference type="EMBL" id="QGHB01000024">
    <property type="protein sequence ID" value="PWK79480.1"/>
    <property type="molecule type" value="Genomic_DNA"/>
</dbReference>
<comment type="caution">
    <text evidence="2">The sequence shown here is derived from an EMBL/GenBank/DDBJ whole genome shotgun (WGS) entry which is preliminary data.</text>
</comment>
<accession>A0A316HHM6</accession>
<sequence>MTSPSQASVAYRFNQDLDHKRKENSRPIQIVNEYSPFRNKRKQFSHITINVSIHGRVRVMGQAVIGGSQGLPVSAQWMASIARMPWLRELAR</sequence>
<organism evidence="2 3">
    <name type="scientific">Lentzea atacamensis</name>
    <dbReference type="NCBI Taxonomy" id="531938"/>
    <lineage>
        <taxon>Bacteria</taxon>
        <taxon>Bacillati</taxon>
        <taxon>Actinomycetota</taxon>
        <taxon>Actinomycetes</taxon>
        <taxon>Pseudonocardiales</taxon>
        <taxon>Pseudonocardiaceae</taxon>
        <taxon>Lentzea</taxon>
    </lineage>
</organism>
<evidence type="ECO:0000313" key="3">
    <source>
        <dbReference type="Proteomes" id="UP000246005"/>
    </source>
</evidence>
<evidence type="ECO:0000256" key="1">
    <source>
        <dbReference type="SAM" id="MobiDB-lite"/>
    </source>
</evidence>
<name>A0A316HHM6_9PSEU</name>
<reference evidence="2 3" key="1">
    <citation type="submission" date="2018-05" db="EMBL/GenBank/DDBJ databases">
        <title>Genomic Encyclopedia of Type Strains, Phase IV (KMG-IV): sequencing the most valuable type-strain genomes for metagenomic binning, comparative biology and taxonomic classification.</title>
        <authorList>
            <person name="Goeker M."/>
        </authorList>
    </citation>
    <scope>NUCLEOTIDE SEQUENCE [LARGE SCALE GENOMIC DNA]</scope>
    <source>
        <strain evidence="2 3">DSM 45480</strain>
    </source>
</reference>
<evidence type="ECO:0000313" key="2">
    <source>
        <dbReference type="EMBL" id="PWK79480.1"/>
    </source>
</evidence>
<proteinExistence type="predicted"/>